<sequence length="44" mass="4943">MINTLPGIDTIEREDAAEAVALLAARHAIDTDRALAWFDEERDF</sequence>
<evidence type="ECO:0000313" key="2">
    <source>
        <dbReference type="Proteomes" id="UP000612585"/>
    </source>
</evidence>
<dbReference type="EMBL" id="BOPG01000064">
    <property type="protein sequence ID" value="GIJ61267.1"/>
    <property type="molecule type" value="Genomic_DNA"/>
</dbReference>
<dbReference type="Proteomes" id="UP000612585">
    <property type="component" value="Unassembled WGS sequence"/>
</dbReference>
<comment type="caution">
    <text evidence="1">The sequence shown here is derived from an EMBL/GenBank/DDBJ whole genome shotgun (WGS) entry which is preliminary data.</text>
</comment>
<reference evidence="1" key="1">
    <citation type="submission" date="2021-01" db="EMBL/GenBank/DDBJ databases">
        <title>Whole genome shotgun sequence of Virgisporangium aurantiacum NBRC 16421.</title>
        <authorList>
            <person name="Komaki H."/>
            <person name="Tamura T."/>
        </authorList>
    </citation>
    <scope>NUCLEOTIDE SEQUENCE</scope>
    <source>
        <strain evidence="1">NBRC 16421</strain>
    </source>
</reference>
<name>A0A8J3ZE69_9ACTN</name>
<accession>A0A8J3ZE69</accession>
<keyword evidence="2" id="KW-1185">Reference proteome</keyword>
<dbReference type="AlphaFoldDB" id="A0A8J3ZE69"/>
<evidence type="ECO:0000313" key="1">
    <source>
        <dbReference type="EMBL" id="GIJ61267.1"/>
    </source>
</evidence>
<organism evidence="1 2">
    <name type="scientific">Virgisporangium aurantiacum</name>
    <dbReference type="NCBI Taxonomy" id="175570"/>
    <lineage>
        <taxon>Bacteria</taxon>
        <taxon>Bacillati</taxon>
        <taxon>Actinomycetota</taxon>
        <taxon>Actinomycetes</taxon>
        <taxon>Micromonosporales</taxon>
        <taxon>Micromonosporaceae</taxon>
        <taxon>Virgisporangium</taxon>
    </lineage>
</organism>
<dbReference type="RefSeq" id="WP_275424009.1">
    <property type="nucleotide sequence ID" value="NZ_BOPG01000064.1"/>
</dbReference>
<proteinExistence type="predicted"/>
<gene>
    <name evidence="1" type="ORF">Vau01_087830</name>
</gene>
<protein>
    <submittedName>
        <fullName evidence="1">Uncharacterized protein</fullName>
    </submittedName>
</protein>